<evidence type="ECO:0000313" key="1">
    <source>
        <dbReference type="EMBL" id="KAJ7676132.1"/>
    </source>
</evidence>
<name>A0AAD7D2N4_MYCRO</name>
<sequence length="140" mass="15834">MVYGPVWTSSGIQFIDIKYTWDPATNGDTMGPFQTKHRYLILYYGRNLIAEVQFFFCAEFDGIPEALALCSYNTVWSAGYEQAKSLLLVVAMILHEVGLESLNYFLVEKLGLDVICLAGYKEEDNVQEADDLEEGLDILE</sequence>
<keyword evidence="2" id="KW-1185">Reference proteome</keyword>
<dbReference type="EMBL" id="JARKIE010000146">
    <property type="protein sequence ID" value="KAJ7676132.1"/>
    <property type="molecule type" value="Genomic_DNA"/>
</dbReference>
<organism evidence="1 2">
    <name type="scientific">Mycena rosella</name>
    <name type="common">Pink bonnet</name>
    <name type="synonym">Agaricus rosellus</name>
    <dbReference type="NCBI Taxonomy" id="1033263"/>
    <lineage>
        <taxon>Eukaryota</taxon>
        <taxon>Fungi</taxon>
        <taxon>Dikarya</taxon>
        <taxon>Basidiomycota</taxon>
        <taxon>Agaricomycotina</taxon>
        <taxon>Agaricomycetes</taxon>
        <taxon>Agaricomycetidae</taxon>
        <taxon>Agaricales</taxon>
        <taxon>Marasmiineae</taxon>
        <taxon>Mycenaceae</taxon>
        <taxon>Mycena</taxon>
    </lineage>
</organism>
<gene>
    <name evidence="1" type="ORF">B0H17DRAFT_1140109</name>
</gene>
<reference evidence="1" key="1">
    <citation type="submission" date="2023-03" db="EMBL/GenBank/DDBJ databases">
        <title>Massive genome expansion in bonnet fungi (Mycena s.s.) driven by repeated elements and novel gene families across ecological guilds.</title>
        <authorList>
            <consortium name="Lawrence Berkeley National Laboratory"/>
            <person name="Harder C.B."/>
            <person name="Miyauchi S."/>
            <person name="Viragh M."/>
            <person name="Kuo A."/>
            <person name="Thoen E."/>
            <person name="Andreopoulos B."/>
            <person name="Lu D."/>
            <person name="Skrede I."/>
            <person name="Drula E."/>
            <person name="Henrissat B."/>
            <person name="Morin E."/>
            <person name="Kohler A."/>
            <person name="Barry K."/>
            <person name="LaButti K."/>
            <person name="Morin E."/>
            <person name="Salamov A."/>
            <person name="Lipzen A."/>
            <person name="Mereny Z."/>
            <person name="Hegedus B."/>
            <person name="Baldrian P."/>
            <person name="Stursova M."/>
            <person name="Weitz H."/>
            <person name="Taylor A."/>
            <person name="Grigoriev I.V."/>
            <person name="Nagy L.G."/>
            <person name="Martin F."/>
            <person name="Kauserud H."/>
        </authorList>
    </citation>
    <scope>NUCLEOTIDE SEQUENCE</scope>
    <source>
        <strain evidence="1">CBHHK067</strain>
    </source>
</reference>
<dbReference type="Proteomes" id="UP001221757">
    <property type="component" value="Unassembled WGS sequence"/>
</dbReference>
<dbReference type="AlphaFoldDB" id="A0AAD7D2N4"/>
<protein>
    <submittedName>
        <fullName evidence="1">Uncharacterized protein</fullName>
    </submittedName>
</protein>
<accession>A0AAD7D2N4</accession>
<evidence type="ECO:0000313" key="2">
    <source>
        <dbReference type="Proteomes" id="UP001221757"/>
    </source>
</evidence>
<proteinExistence type="predicted"/>
<comment type="caution">
    <text evidence="1">The sequence shown here is derived from an EMBL/GenBank/DDBJ whole genome shotgun (WGS) entry which is preliminary data.</text>
</comment>